<dbReference type="SMART" id="SM00304">
    <property type="entry name" value="HAMP"/>
    <property type="match status" value="1"/>
</dbReference>
<evidence type="ECO:0000259" key="10">
    <source>
        <dbReference type="PROSITE" id="PS50109"/>
    </source>
</evidence>
<dbReference type="Pfam" id="PF02518">
    <property type="entry name" value="HATPase_c"/>
    <property type="match status" value="1"/>
</dbReference>
<dbReference type="GO" id="GO:0000156">
    <property type="term" value="F:phosphorelay response regulator activity"/>
    <property type="evidence" value="ECO:0007669"/>
    <property type="project" value="TreeGrafter"/>
</dbReference>
<proteinExistence type="predicted"/>
<dbReference type="InterPro" id="IPR004358">
    <property type="entry name" value="Sig_transdc_His_kin-like_C"/>
</dbReference>
<gene>
    <name evidence="12" type="ORF">SAMN05444370_104236</name>
</gene>
<dbReference type="GO" id="GO:0005524">
    <property type="term" value="F:ATP binding"/>
    <property type="evidence" value="ECO:0007669"/>
    <property type="project" value="UniProtKB-KW"/>
</dbReference>
<dbReference type="PROSITE" id="PS50885">
    <property type="entry name" value="HAMP"/>
    <property type="match status" value="1"/>
</dbReference>
<dbReference type="InterPro" id="IPR005467">
    <property type="entry name" value="His_kinase_dom"/>
</dbReference>
<dbReference type="CDD" id="cd00075">
    <property type="entry name" value="HATPase"/>
    <property type="match status" value="1"/>
</dbReference>
<dbReference type="GO" id="GO:0030295">
    <property type="term" value="F:protein kinase activator activity"/>
    <property type="evidence" value="ECO:0007669"/>
    <property type="project" value="TreeGrafter"/>
</dbReference>
<comment type="catalytic activity">
    <reaction evidence="1">
        <text>ATP + protein L-histidine = ADP + protein N-phospho-L-histidine.</text>
        <dbReference type="EC" id="2.7.13.3"/>
    </reaction>
</comment>
<organism evidence="12 13">
    <name type="scientific">Rubrimonas cliftonensis</name>
    <dbReference type="NCBI Taxonomy" id="89524"/>
    <lineage>
        <taxon>Bacteria</taxon>
        <taxon>Pseudomonadati</taxon>
        <taxon>Pseudomonadota</taxon>
        <taxon>Alphaproteobacteria</taxon>
        <taxon>Rhodobacterales</taxon>
        <taxon>Paracoccaceae</taxon>
        <taxon>Rubrimonas</taxon>
    </lineage>
</organism>
<dbReference type="PANTHER" id="PTHR42878">
    <property type="entry name" value="TWO-COMPONENT HISTIDINE KINASE"/>
    <property type="match status" value="1"/>
</dbReference>
<dbReference type="SUPFAM" id="SSF47384">
    <property type="entry name" value="Homodimeric domain of signal transducing histidine kinase"/>
    <property type="match status" value="1"/>
</dbReference>
<dbReference type="EMBL" id="FNQM01000004">
    <property type="protein sequence ID" value="SEA35508.1"/>
    <property type="molecule type" value="Genomic_DNA"/>
</dbReference>
<evidence type="ECO:0000256" key="2">
    <source>
        <dbReference type="ARBA" id="ARBA00004370"/>
    </source>
</evidence>
<dbReference type="CDD" id="cd06225">
    <property type="entry name" value="HAMP"/>
    <property type="match status" value="1"/>
</dbReference>
<dbReference type="GO" id="GO:0016020">
    <property type="term" value="C:membrane"/>
    <property type="evidence" value="ECO:0007669"/>
    <property type="project" value="UniProtKB-SubCell"/>
</dbReference>
<keyword evidence="13" id="KW-1185">Reference proteome</keyword>
<feature type="domain" description="HAMP" evidence="11">
    <location>
        <begin position="212"/>
        <end position="264"/>
    </location>
</feature>
<dbReference type="PROSITE" id="PS50109">
    <property type="entry name" value="HIS_KIN"/>
    <property type="match status" value="1"/>
</dbReference>
<dbReference type="CDD" id="cd00082">
    <property type="entry name" value="HisKA"/>
    <property type="match status" value="1"/>
</dbReference>
<dbReference type="AlphaFoldDB" id="A0A1H4AID5"/>
<dbReference type="InterPro" id="IPR050351">
    <property type="entry name" value="BphY/WalK/GraS-like"/>
</dbReference>
<evidence type="ECO:0000256" key="5">
    <source>
        <dbReference type="ARBA" id="ARBA00022679"/>
    </source>
</evidence>
<evidence type="ECO:0000313" key="13">
    <source>
        <dbReference type="Proteomes" id="UP000198703"/>
    </source>
</evidence>
<dbReference type="SMART" id="SM00388">
    <property type="entry name" value="HisKA"/>
    <property type="match status" value="1"/>
</dbReference>
<dbReference type="RefSeq" id="WP_093252254.1">
    <property type="nucleotide sequence ID" value="NZ_FNQM01000004.1"/>
</dbReference>
<keyword evidence="7 12" id="KW-0418">Kinase</keyword>
<evidence type="ECO:0000256" key="6">
    <source>
        <dbReference type="ARBA" id="ARBA00022741"/>
    </source>
</evidence>
<protein>
    <recommendedName>
        <fullName evidence="3">histidine kinase</fullName>
        <ecNumber evidence="3">2.7.13.3</ecNumber>
    </recommendedName>
</protein>
<evidence type="ECO:0000256" key="1">
    <source>
        <dbReference type="ARBA" id="ARBA00000085"/>
    </source>
</evidence>
<evidence type="ECO:0000259" key="11">
    <source>
        <dbReference type="PROSITE" id="PS50885"/>
    </source>
</evidence>
<dbReference type="InterPro" id="IPR036097">
    <property type="entry name" value="HisK_dim/P_sf"/>
</dbReference>
<dbReference type="EC" id="2.7.13.3" evidence="3"/>
<dbReference type="InterPro" id="IPR036890">
    <property type="entry name" value="HATPase_C_sf"/>
</dbReference>
<evidence type="ECO:0000256" key="8">
    <source>
        <dbReference type="ARBA" id="ARBA00022840"/>
    </source>
</evidence>
<dbReference type="SUPFAM" id="SSF158472">
    <property type="entry name" value="HAMP domain-like"/>
    <property type="match status" value="1"/>
</dbReference>
<dbReference type="PRINTS" id="PR00344">
    <property type="entry name" value="BCTRLSENSOR"/>
</dbReference>
<dbReference type="OrthoDB" id="9809766at2"/>
<keyword evidence="4" id="KW-0597">Phosphoprotein</keyword>
<dbReference type="Pfam" id="PF00512">
    <property type="entry name" value="HisKA"/>
    <property type="match status" value="1"/>
</dbReference>
<evidence type="ECO:0000256" key="4">
    <source>
        <dbReference type="ARBA" id="ARBA00022553"/>
    </source>
</evidence>
<dbReference type="PANTHER" id="PTHR42878:SF7">
    <property type="entry name" value="SENSOR HISTIDINE KINASE GLRK"/>
    <property type="match status" value="1"/>
</dbReference>
<keyword evidence="9" id="KW-0902">Two-component regulatory system</keyword>
<dbReference type="SUPFAM" id="SSF55874">
    <property type="entry name" value="ATPase domain of HSP90 chaperone/DNA topoisomerase II/histidine kinase"/>
    <property type="match status" value="1"/>
</dbReference>
<dbReference type="InterPro" id="IPR003661">
    <property type="entry name" value="HisK_dim/P_dom"/>
</dbReference>
<dbReference type="Gene3D" id="1.10.287.130">
    <property type="match status" value="1"/>
</dbReference>
<keyword evidence="8" id="KW-0067">ATP-binding</keyword>
<evidence type="ECO:0000256" key="7">
    <source>
        <dbReference type="ARBA" id="ARBA00022777"/>
    </source>
</evidence>
<dbReference type="GO" id="GO:0000155">
    <property type="term" value="F:phosphorelay sensor kinase activity"/>
    <property type="evidence" value="ECO:0007669"/>
    <property type="project" value="InterPro"/>
</dbReference>
<sequence>MRWPRLSFAGAIRLAFLTLAMGAGAHALHTWKAIRFAEERVVLGRHAADIVTEFIELRSEKRLLRLVVIDALSVGEVAAPALERIFTGMAARLTRIEALSAAIAATSGVDAPRDAQIARRQEAVDDLRASLERLRRIAGRPSPDLSPSEMFDGPAELDLGDKLERHISDELAALALKRAAADRALARQQRVTTAVMLAFVLASGLLALHFARRLRRPVLELTEGIDAMRAGRLDHRIPTGRDDEFGRLAAGANALAEGLQQARGAEAALRAGLEREVAARTADLRRTLEELERADADRRVLLADLSHELRTPLTVVRGEADVARRGAELPAATYRAVLGRIVEATTQMARVTDDLLGIARRHDTALSVTARPTDPAAAVHGALRLLGGRADRVVCRLPAEPARCCVDALRLQQVIQALLDNALSYSDGPVSIACDHEDGDWILTILDDGAGMTDDERAEARRRGYRSPAARLRRPEGLGLGLAIASELLDRMDGALALRAGPGGRGTAVEIRLSLMEDA</sequence>
<dbReference type="Gene3D" id="3.30.565.10">
    <property type="entry name" value="Histidine kinase-like ATPase, C-terminal domain"/>
    <property type="match status" value="1"/>
</dbReference>
<dbReference type="STRING" id="89524.SAMN05444370_104236"/>
<feature type="domain" description="Histidine kinase" evidence="10">
    <location>
        <begin position="304"/>
        <end position="517"/>
    </location>
</feature>
<keyword evidence="6" id="KW-0547">Nucleotide-binding</keyword>
<dbReference type="GO" id="GO:0007234">
    <property type="term" value="P:osmosensory signaling via phosphorelay pathway"/>
    <property type="evidence" value="ECO:0007669"/>
    <property type="project" value="TreeGrafter"/>
</dbReference>
<evidence type="ECO:0000256" key="9">
    <source>
        <dbReference type="ARBA" id="ARBA00023012"/>
    </source>
</evidence>
<evidence type="ECO:0000313" key="12">
    <source>
        <dbReference type="EMBL" id="SEA35508.1"/>
    </source>
</evidence>
<comment type="subcellular location">
    <subcellularLocation>
        <location evidence="2">Membrane</location>
    </subcellularLocation>
</comment>
<reference evidence="12 13" key="1">
    <citation type="submission" date="2016-10" db="EMBL/GenBank/DDBJ databases">
        <authorList>
            <person name="de Groot N.N."/>
        </authorList>
    </citation>
    <scope>NUCLEOTIDE SEQUENCE [LARGE SCALE GENOMIC DNA]</scope>
    <source>
        <strain evidence="12 13">DSM 15345</strain>
    </source>
</reference>
<keyword evidence="5" id="KW-0808">Transferase</keyword>
<dbReference type="Pfam" id="PF00672">
    <property type="entry name" value="HAMP"/>
    <property type="match status" value="1"/>
</dbReference>
<dbReference type="InterPro" id="IPR003660">
    <property type="entry name" value="HAMP_dom"/>
</dbReference>
<dbReference type="Proteomes" id="UP000198703">
    <property type="component" value="Unassembled WGS sequence"/>
</dbReference>
<name>A0A1H4AID5_9RHOB</name>
<dbReference type="InterPro" id="IPR003594">
    <property type="entry name" value="HATPase_dom"/>
</dbReference>
<accession>A0A1H4AID5</accession>
<evidence type="ECO:0000256" key="3">
    <source>
        <dbReference type="ARBA" id="ARBA00012438"/>
    </source>
</evidence>
<dbReference type="Gene3D" id="6.10.340.10">
    <property type="match status" value="1"/>
</dbReference>
<dbReference type="SMART" id="SM00387">
    <property type="entry name" value="HATPase_c"/>
    <property type="match status" value="1"/>
</dbReference>